<dbReference type="EMBL" id="JBJKBG010000003">
    <property type="protein sequence ID" value="KAL3746365.1"/>
    <property type="molecule type" value="Genomic_DNA"/>
</dbReference>
<dbReference type="AlphaFoldDB" id="A0ABD3L388"/>
<name>A0ABD3L388_EUCGL</name>
<reference evidence="2 3" key="1">
    <citation type="submission" date="2024-11" db="EMBL/GenBank/DDBJ databases">
        <title>Chromosome-level genome assembly of Eucalyptus globulus Labill. provides insights into its genome evolution.</title>
        <authorList>
            <person name="Li X."/>
        </authorList>
    </citation>
    <scope>NUCLEOTIDE SEQUENCE [LARGE SCALE GENOMIC DNA]</scope>
    <source>
        <strain evidence="2">CL2024</strain>
        <tissue evidence="2">Fresh tender leaves</tissue>
    </source>
</reference>
<accession>A0ABD3L388</accession>
<evidence type="ECO:0000313" key="2">
    <source>
        <dbReference type="EMBL" id="KAL3746365.1"/>
    </source>
</evidence>
<comment type="caution">
    <text evidence="2">The sequence shown here is derived from an EMBL/GenBank/DDBJ whole genome shotgun (WGS) entry which is preliminary data.</text>
</comment>
<gene>
    <name evidence="2" type="ORF">ACJRO7_015341</name>
</gene>
<dbReference type="Proteomes" id="UP001634007">
    <property type="component" value="Unassembled WGS sequence"/>
</dbReference>
<evidence type="ECO:0000313" key="3">
    <source>
        <dbReference type="Proteomes" id="UP001634007"/>
    </source>
</evidence>
<sequence length="282" mass="30085">MEPSYPSGGGRQPPLPSPPKKELPLQGPRPSPLRVAKQSHAVQKPPRPHQLPHPAASSSWVPRPTHLPAPAAVAGADRQQPTIIFDISPKAGDDELMCMLGDVQLAQSQGILTPAAPPAISAGFFSPETEPHMLQDLSPFWPRNHSYNSPSASTLFMGGPSAVAGDDGLMILTPAAPPAISADFFSAATEPHRLQDLSSFWRRNHSYNSPSASTLFMGRPLAVAGDDGLMILSPATEPHMLQDLSPFWPPNNSYSPSASTLFTAFSPSPTASVDLFNLFSNY</sequence>
<protein>
    <submittedName>
        <fullName evidence="2">Uncharacterized protein</fullName>
    </submittedName>
</protein>
<keyword evidence="3" id="KW-1185">Reference proteome</keyword>
<evidence type="ECO:0000256" key="1">
    <source>
        <dbReference type="SAM" id="MobiDB-lite"/>
    </source>
</evidence>
<feature type="region of interest" description="Disordered" evidence="1">
    <location>
        <begin position="1"/>
        <end position="76"/>
    </location>
</feature>
<organism evidence="2 3">
    <name type="scientific">Eucalyptus globulus</name>
    <name type="common">Tasmanian blue gum</name>
    <dbReference type="NCBI Taxonomy" id="34317"/>
    <lineage>
        <taxon>Eukaryota</taxon>
        <taxon>Viridiplantae</taxon>
        <taxon>Streptophyta</taxon>
        <taxon>Embryophyta</taxon>
        <taxon>Tracheophyta</taxon>
        <taxon>Spermatophyta</taxon>
        <taxon>Magnoliopsida</taxon>
        <taxon>eudicotyledons</taxon>
        <taxon>Gunneridae</taxon>
        <taxon>Pentapetalae</taxon>
        <taxon>rosids</taxon>
        <taxon>malvids</taxon>
        <taxon>Myrtales</taxon>
        <taxon>Myrtaceae</taxon>
        <taxon>Myrtoideae</taxon>
        <taxon>Eucalypteae</taxon>
        <taxon>Eucalyptus</taxon>
    </lineage>
</organism>
<proteinExistence type="predicted"/>